<keyword evidence="1 4" id="KW-0328">Glycosyltransferase</keyword>
<feature type="domain" description="tRNA-guanine(15) transglycosylase-like" evidence="5">
    <location>
        <begin position="15"/>
        <end position="384"/>
    </location>
</feature>
<organism evidence="6 7">
    <name type="scientific">Candidatus Gottesmanbacteria bacterium RBG_16_38_7b</name>
    <dbReference type="NCBI Taxonomy" id="1798372"/>
    <lineage>
        <taxon>Bacteria</taxon>
        <taxon>Candidatus Gottesmaniibacteriota</taxon>
    </lineage>
</organism>
<comment type="caution">
    <text evidence="4">Lacks conserved residue(s) required for the propagation of feature annotation.</text>
</comment>
<dbReference type="InterPro" id="IPR036511">
    <property type="entry name" value="TGT-like_sf"/>
</dbReference>
<comment type="catalytic activity">
    <reaction evidence="4">
        <text>7-aminomethyl-7-carbaguanine + guanosine(34) in tRNA = 7-aminomethyl-7-carbaguanosine(34) in tRNA + guanine</text>
        <dbReference type="Rhea" id="RHEA:24104"/>
        <dbReference type="Rhea" id="RHEA-COMP:10341"/>
        <dbReference type="Rhea" id="RHEA-COMP:10342"/>
        <dbReference type="ChEBI" id="CHEBI:16235"/>
        <dbReference type="ChEBI" id="CHEBI:58703"/>
        <dbReference type="ChEBI" id="CHEBI:74269"/>
        <dbReference type="ChEBI" id="CHEBI:82833"/>
        <dbReference type="EC" id="2.4.2.29"/>
    </reaction>
</comment>
<dbReference type="NCBIfam" id="TIGR00430">
    <property type="entry name" value="Q_tRNA_tgt"/>
    <property type="match status" value="1"/>
</dbReference>
<dbReference type="UniPathway" id="UPA00392"/>
<dbReference type="GO" id="GO:0005737">
    <property type="term" value="C:cytoplasm"/>
    <property type="evidence" value="ECO:0007669"/>
    <property type="project" value="TreeGrafter"/>
</dbReference>
<comment type="cofactor">
    <cofactor evidence="4">
        <name>Zn(2+)</name>
        <dbReference type="ChEBI" id="CHEBI:29105"/>
    </cofactor>
    <text evidence="4">Binds 1 zinc ion per subunit.</text>
</comment>
<feature type="binding site" evidence="4">
    <location>
        <position position="331"/>
    </location>
    <ligand>
        <name>Zn(2+)</name>
        <dbReference type="ChEBI" id="CHEBI:29105"/>
    </ligand>
</feature>
<accession>A0A1F5YIQ5</accession>
<evidence type="ECO:0000256" key="3">
    <source>
        <dbReference type="ARBA" id="ARBA00022694"/>
    </source>
</evidence>
<keyword evidence="2 4" id="KW-0808">Transferase</keyword>
<gene>
    <name evidence="4" type="primary">tgt</name>
    <name evidence="6" type="ORF">A2153_01820</name>
</gene>
<feature type="region of interest" description="RNA binding" evidence="4">
    <location>
        <begin position="263"/>
        <end position="269"/>
    </location>
</feature>
<proteinExistence type="inferred from homology"/>
<dbReference type="EMBL" id="MFJB01000034">
    <property type="protein sequence ID" value="OGG00089.1"/>
    <property type="molecule type" value="Genomic_DNA"/>
</dbReference>
<evidence type="ECO:0000259" key="5">
    <source>
        <dbReference type="Pfam" id="PF01702"/>
    </source>
</evidence>
<evidence type="ECO:0000313" key="6">
    <source>
        <dbReference type="EMBL" id="OGG00089.1"/>
    </source>
</evidence>
<feature type="active site" description="Proton acceptor" evidence="4">
    <location>
        <position position="94"/>
    </location>
</feature>
<dbReference type="Proteomes" id="UP000177396">
    <property type="component" value="Unassembled WGS sequence"/>
</dbReference>
<dbReference type="InterPro" id="IPR050076">
    <property type="entry name" value="ArchSynthase1/Queuine_TRR"/>
</dbReference>
<keyword evidence="4" id="KW-0862">Zinc</keyword>
<comment type="subunit">
    <text evidence="4">Homodimer. Within each dimer, one monomer is responsible for RNA recognition and catalysis, while the other monomer binds to the replacement base PreQ1.</text>
</comment>
<evidence type="ECO:0000256" key="4">
    <source>
        <dbReference type="HAMAP-Rule" id="MF_00168"/>
    </source>
</evidence>
<dbReference type="SUPFAM" id="SSF51713">
    <property type="entry name" value="tRNA-guanine transglycosylase"/>
    <property type="match status" value="1"/>
</dbReference>
<dbReference type="NCBIfam" id="TIGR00449">
    <property type="entry name" value="tgt_general"/>
    <property type="match status" value="1"/>
</dbReference>
<evidence type="ECO:0000313" key="7">
    <source>
        <dbReference type="Proteomes" id="UP000177396"/>
    </source>
</evidence>
<keyword evidence="4" id="KW-0479">Metal-binding</keyword>
<feature type="binding site" evidence="4">
    <location>
        <position position="159"/>
    </location>
    <ligand>
        <name>substrate</name>
    </ligand>
</feature>
<feature type="binding site" evidence="4">
    <location>
        <position position="326"/>
    </location>
    <ligand>
        <name>Zn(2+)</name>
        <dbReference type="ChEBI" id="CHEBI:29105"/>
    </ligand>
</feature>
<feature type="binding site" evidence="4">
    <location>
        <position position="357"/>
    </location>
    <ligand>
        <name>Zn(2+)</name>
        <dbReference type="ChEBI" id="CHEBI:29105"/>
    </ligand>
</feature>
<dbReference type="GO" id="GO:0008616">
    <property type="term" value="P:tRNA queuosine(34) biosynthetic process"/>
    <property type="evidence" value="ECO:0007669"/>
    <property type="project" value="UniProtKB-UniRule"/>
</dbReference>
<comment type="function">
    <text evidence="4">Catalyzes the base-exchange of a guanine (G) residue with the queuine precursor 7-aminomethyl-7-deazaguanine (PreQ1) at position 34 (anticodon wobble position) in tRNAs with GU(N) anticodons (tRNA-Asp, -Asn, -His and -Tyr). Catalysis occurs through a double-displacement mechanism. The nucleophile active site attacks the C1' of nucleotide 34 to detach the guanine base from the RNA, forming a covalent enzyme-RNA intermediate. The proton acceptor active site deprotonates the incoming PreQ1, allowing a nucleophilic attack on the C1' of the ribose to form the product. After dissociation, two additional enzymatic reactions on the tRNA convert PreQ1 to queuine (Q), resulting in the hypermodified nucleoside queuosine (7-(((4,5-cis-dihydroxy-2-cyclopenten-1-yl)amino)methyl)-7-deazaguanosine).</text>
</comment>
<dbReference type="AlphaFoldDB" id="A0A1F5YIQ5"/>
<feature type="binding site" evidence="4">
    <location>
        <position position="328"/>
    </location>
    <ligand>
        <name>Zn(2+)</name>
        <dbReference type="ChEBI" id="CHEBI:29105"/>
    </ligand>
</feature>
<dbReference type="PANTHER" id="PTHR46499">
    <property type="entry name" value="QUEUINE TRNA-RIBOSYLTRANSFERASE"/>
    <property type="match status" value="1"/>
</dbReference>
<name>A0A1F5YIQ5_9BACT</name>
<reference evidence="6 7" key="1">
    <citation type="journal article" date="2016" name="Nat. Commun.">
        <title>Thousands of microbial genomes shed light on interconnected biogeochemical processes in an aquifer system.</title>
        <authorList>
            <person name="Anantharaman K."/>
            <person name="Brown C.T."/>
            <person name="Hug L.A."/>
            <person name="Sharon I."/>
            <person name="Castelle C.J."/>
            <person name="Probst A.J."/>
            <person name="Thomas B.C."/>
            <person name="Singh A."/>
            <person name="Wilkins M.J."/>
            <person name="Karaoz U."/>
            <person name="Brodie E.L."/>
            <person name="Williams K.H."/>
            <person name="Hubbard S.S."/>
            <person name="Banfield J.F."/>
        </authorList>
    </citation>
    <scope>NUCLEOTIDE SEQUENCE [LARGE SCALE GENOMIC DNA]</scope>
</reference>
<dbReference type="Pfam" id="PF01702">
    <property type="entry name" value="TGT"/>
    <property type="match status" value="1"/>
</dbReference>
<dbReference type="EC" id="2.4.2.29" evidence="4"/>
<keyword evidence="4" id="KW-0671">Queuosine biosynthesis</keyword>
<evidence type="ECO:0000256" key="2">
    <source>
        <dbReference type="ARBA" id="ARBA00022679"/>
    </source>
</evidence>
<feature type="binding site" evidence="4">
    <location>
        <begin position="94"/>
        <end position="98"/>
    </location>
    <ligand>
        <name>substrate</name>
    </ligand>
</feature>
<dbReference type="HAMAP" id="MF_00168">
    <property type="entry name" value="Q_tRNA_Tgt"/>
    <property type="match status" value="1"/>
</dbReference>
<comment type="similarity">
    <text evidence="4">Belongs to the queuine tRNA-ribosyltransferase family.</text>
</comment>
<evidence type="ECO:0000256" key="1">
    <source>
        <dbReference type="ARBA" id="ARBA00022676"/>
    </source>
</evidence>
<dbReference type="Gene3D" id="3.20.20.105">
    <property type="entry name" value="Queuine tRNA-ribosyltransferase-like"/>
    <property type="match status" value="1"/>
</dbReference>
<feature type="active site" description="Nucleophile" evidence="4">
    <location>
        <position position="282"/>
    </location>
</feature>
<dbReference type="GO" id="GO:0046872">
    <property type="term" value="F:metal ion binding"/>
    <property type="evidence" value="ECO:0007669"/>
    <property type="project" value="UniProtKB-KW"/>
</dbReference>
<feature type="binding site" evidence="4">
    <location>
        <position position="204"/>
    </location>
    <ligand>
        <name>substrate</name>
    </ligand>
</feature>
<sequence length="387" mass="43873">MAKLRFKIIHRDKKSKARTGTIKTDHGIIRTPAFVPVGSGATVKSLTPEEIKQAKIDVFFVNTYHMLFRPGIEKIKKIGGLHKFMNWQGPLMTDSGGFQAFSLSEKGPRDTLDGKSLVKINSEGIKFKSVWDGKEMFLGPKESIEAQIGFGADIIMSFDECTFYPITKERAKLAMDRTHQWAIISLETLAKRKNSEQNLFGIVQGSIFRDLRVKSAKYMACLPFDGLAIGSVANSQEPRELVFAVLDWTLPYLPSEKPVHFLGVGEIEDIFLSVEKGIDSLDCVTPTRLGRMGWIFDKIMGIKHKFRYDITKSVYAADKNPPVIDCSCYTCQNFSRAYINHLFRNRELLAYRLATTHNLFFFGSLMEKISESIAEDKFLKLKKIWLG</sequence>
<dbReference type="PANTHER" id="PTHR46499:SF1">
    <property type="entry name" value="QUEUINE TRNA-RIBOSYLTRANSFERASE"/>
    <property type="match status" value="1"/>
</dbReference>
<dbReference type="InterPro" id="IPR002616">
    <property type="entry name" value="tRNA_ribo_trans-like"/>
</dbReference>
<comment type="pathway">
    <text evidence="4">tRNA modification; tRNA-queuosine biosynthesis.</text>
</comment>
<protein>
    <recommendedName>
        <fullName evidence="4">Queuine tRNA-ribosyltransferase</fullName>
        <ecNumber evidence="4">2.4.2.29</ecNumber>
    </recommendedName>
    <alternativeName>
        <fullName evidence="4">Guanine insertion enzyme</fullName>
    </alternativeName>
    <alternativeName>
        <fullName evidence="4">tRNA-guanine transglycosylase</fullName>
    </alternativeName>
</protein>
<keyword evidence="3 4" id="KW-0819">tRNA processing</keyword>
<comment type="caution">
    <text evidence="6">The sequence shown here is derived from an EMBL/GenBank/DDBJ whole genome shotgun (WGS) entry which is preliminary data.</text>
</comment>
<dbReference type="GO" id="GO:0008479">
    <property type="term" value="F:tRNA-guanosine(34) queuine transglycosylase activity"/>
    <property type="evidence" value="ECO:0007669"/>
    <property type="project" value="UniProtKB-UniRule"/>
</dbReference>
<dbReference type="InterPro" id="IPR004803">
    <property type="entry name" value="TGT"/>
</dbReference>
<feature type="region of interest" description="RNA binding; important for wobble base 34 recognition" evidence="4">
    <location>
        <begin position="287"/>
        <end position="291"/>
    </location>
</feature>